<evidence type="ECO:0000256" key="1">
    <source>
        <dbReference type="ARBA" id="ARBA00022801"/>
    </source>
</evidence>
<sequence length="762" mass="84185">MPSLYDRVKSLFHITKASGVTTTYNNLTVPTIIVTPPTEDASGGQSDRVRHIEERFVTFEPGSTVLSYLGISITNVPILIAEDDFVGVHIAARSLANDLAAITGVSRTQPTRNVVIVAGSVNSSLVRALSAEGHLDTSAIEGKWETFQTTVVNLPAPSSGHALVIVGSDKRGTIFGIHTLAEQCGQSPWQWFADVPAQKHAQIFALNKTTIHGEPTDHQVPGAIRYPLDTEFYAHVFDLLLRLKANFLWPTMWSSFTPSPGNISVTDDPRNQQLADDYGIVISMSHHEPMQRATNEFMDKGVARAGKNKSYFIIGMRGLGDEATDTDNAIKRLEDMFKVQRGLIKKYYGSETAVPQLPTKNETKRKGGLGVYFHFEYVGLLWSYKWHNSNNLAKANRIWIMNVGDPKPIELPLSIRRYEHLPPDTYSTVNFHEAERVRARWQALAARVHDLTSLIDPSLRPTFSQLVSEPVASGATFHVVTINTAFNYCYALAVYDAVKKPKQWANPARDIVANLSYAESVDTSMPTTEEHAPVLPQLSPYGPPIRHIEVSIRGDHRDLPDKRLNVTIDWPSVPRDVNTTLLVGIRSTPARYPYFDQIRIPVLNARVPETFSGFPESAGYIDADAEPVSFLHIPYPDTRSESGSIALRPFRAARASSAPPGGRMEFSLTLGDAPANFTRLLGDYVDVPSAGAMPPEWLGQVADQVWTRTVRLGPVDPGAHDLVWRTNSPEVYLEKIVVDCAGDGVAGKSYLGPPETRRVYST</sequence>
<dbReference type="Gene3D" id="1.20.58.2150">
    <property type="match status" value="1"/>
</dbReference>
<dbReference type="Gene3D" id="3.20.20.520">
    <property type="entry name" value="Glycosyl hydrolase family 115"/>
    <property type="match status" value="3"/>
</dbReference>
<comment type="caution">
    <text evidence="3">The sequence shown here is derived from an EMBL/GenBank/DDBJ whole genome shotgun (WGS) entry which is preliminary data.</text>
</comment>
<protein>
    <recommendedName>
        <fullName evidence="2">Gylcosyl hydrolase 115 C-terminal domain-containing protein</fullName>
    </recommendedName>
</protein>
<evidence type="ECO:0000313" key="4">
    <source>
        <dbReference type="Proteomes" id="UP001303647"/>
    </source>
</evidence>
<gene>
    <name evidence="3" type="ORF">C7999DRAFT_45067</name>
</gene>
<evidence type="ECO:0000313" key="3">
    <source>
        <dbReference type="EMBL" id="KAK4243021.1"/>
    </source>
</evidence>
<proteinExistence type="predicted"/>
<keyword evidence="4" id="KW-1185">Reference proteome</keyword>
<dbReference type="EMBL" id="MU857912">
    <property type="protein sequence ID" value="KAK4243021.1"/>
    <property type="molecule type" value="Genomic_DNA"/>
</dbReference>
<dbReference type="Gene3D" id="2.60.120.1620">
    <property type="match status" value="1"/>
</dbReference>
<keyword evidence="1" id="KW-0378">Hydrolase</keyword>
<dbReference type="PANTHER" id="PTHR37842">
    <property type="match status" value="1"/>
</dbReference>
<name>A0AAN7CJ34_9PEZI</name>
<dbReference type="InterPro" id="IPR041437">
    <property type="entry name" value="GH115_C"/>
</dbReference>
<dbReference type="Gene3D" id="3.30.379.10">
    <property type="entry name" value="Chitobiase/beta-hexosaminidase domain 2-like"/>
    <property type="match status" value="1"/>
</dbReference>
<feature type="domain" description="Gylcosyl hydrolase 115 C-terminal" evidence="2">
    <location>
        <begin position="659"/>
        <end position="755"/>
    </location>
</feature>
<accession>A0AAN7CJ34</accession>
<dbReference type="InterPro" id="IPR031924">
    <property type="entry name" value="GH115"/>
</dbReference>
<dbReference type="PANTHER" id="PTHR37842:SF2">
    <property type="entry name" value="GYLCOSYL HYDROLASE 115 C-TERMINAL DOMAIN-CONTAINING PROTEIN"/>
    <property type="match status" value="1"/>
</dbReference>
<dbReference type="InterPro" id="IPR042301">
    <property type="entry name" value="GH115_sf"/>
</dbReference>
<dbReference type="AlphaFoldDB" id="A0AAN7CJ34"/>
<dbReference type="Pfam" id="PF15979">
    <property type="entry name" value="Glyco_hydro_115"/>
    <property type="match status" value="1"/>
</dbReference>
<dbReference type="InterPro" id="IPR029018">
    <property type="entry name" value="Hex-like_dom2"/>
</dbReference>
<reference evidence="3" key="2">
    <citation type="submission" date="2023-05" db="EMBL/GenBank/DDBJ databases">
        <authorList>
            <consortium name="Lawrence Berkeley National Laboratory"/>
            <person name="Steindorff A."/>
            <person name="Hensen N."/>
            <person name="Bonometti L."/>
            <person name="Westerberg I."/>
            <person name="Brannstrom I.O."/>
            <person name="Guillou S."/>
            <person name="Cros-Aarteil S."/>
            <person name="Calhoun S."/>
            <person name="Haridas S."/>
            <person name="Kuo A."/>
            <person name="Mondo S."/>
            <person name="Pangilinan J."/>
            <person name="Riley R."/>
            <person name="Labutti K."/>
            <person name="Andreopoulos B."/>
            <person name="Lipzen A."/>
            <person name="Chen C."/>
            <person name="Yanf M."/>
            <person name="Daum C."/>
            <person name="Ng V."/>
            <person name="Clum A."/>
            <person name="Ohm R."/>
            <person name="Martin F."/>
            <person name="Silar P."/>
            <person name="Natvig D."/>
            <person name="Lalanne C."/>
            <person name="Gautier V."/>
            <person name="Ament-Velasquez S.L."/>
            <person name="Kruys A."/>
            <person name="Hutchinson M.I."/>
            <person name="Powell A.J."/>
            <person name="Barry K."/>
            <person name="Miller A.N."/>
            <person name="Grigoriev I.V."/>
            <person name="Debuchy R."/>
            <person name="Gladieux P."/>
            <person name="Thoren M.H."/>
            <person name="Johannesson H."/>
        </authorList>
    </citation>
    <scope>NUCLEOTIDE SEQUENCE</scope>
    <source>
        <strain evidence="3">CBS 359.72</strain>
    </source>
</reference>
<reference evidence="3" key="1">
    <citation type="journal article" date="2023" name="Mol. Phylogenet. Evol.">
        <title>Genome-scale phylogeny and comparative genomics of the fungal order Sordariales.</title>
        <authorList>
            <person name="Hensen N."/>
            <person name="Bonometti L."/>
            <person name="Westerberg I."/>
            <person name="Brannstrom I.O."/>
            <person name="Guillou S."/>
            <person name="Cros-Aarteil S."/>
            <person name="Calhoun S."/>
            <person name="Haridas S."/>
            <person name="Kuo A."/>
            <person name="Mondo S."/>
            <person name="Pangilinan J."/>
            <person name="Riley R."/>
            <person name="LaButti K."/>
            <person name="Andreopoulos B."/>
            <person name="Lipzen A."/>
            <person name="Chen C."/>
            <person name="Yan M."/>
            <person name="Daum C."/>
            <person name="Ng V."/>
            <person name="Clum A."/>
            <person name="Steindorff A."/>
            <person name="Ohm R.A."/>
            <person name="Martin F."/>
            <person name="Silar P."/>
            <person name="Natvig D.O."/>
            <person name="Lalanne C."/>
            <person name="Gautier V."/>
            <person name="Ament-Velasquez S.L."/>
            <person name="Kruys A."/>
            <person name="Hutchinson M.I."/>
            <person name="Powell A.J."/>
            <person name="Barry K."/>
            <person name="Miller A.N."/>
            <person name="Grigoriev I.V."/>
            <person name="Debuchy R."/>
            <person name="Gladieux P."/>
            <person name="Hiltunen Thoren M."/>
            <person name="Johannesson H."/>
        </authorList>
    </citation>
    <scope>NUCLEOTIDE SEQUENCE</scope>
    <source>
        <strain evidence="3">CBS 359.72</strain>
    </source>
</reference>
<evidence type="ECO:0000259" key="2">
    <source>
        <dbReference type="Pfam" id="PF17829"/>
    </source>
</evidence>
<dbReference type="Pfam" id="PF17829">
    <property type="entry name" value="GH115_C"/>
    <property type="match status" value="1"/>
</dbReference>
<dbReference type="GO" id="GO:0016787">
    <property type="term" value="F:hydrolase activity"/>
    <property type="evidence" value="ECO:0007669"/>
    <property type="project" value="UniProtKB-KW"/>
</dbReference>
<organism evidence="3 4">
    <name type="scientific">Corynascus novoguineensis</name>
    <dbReference type="NCBI Taxonomy" id="1126955"/>
    <lineage>
        <taxon>Eukaryota</taxon>
        <taxon>Fungi</taxon>
        <taxon>Dikarya</taxon>
        <taxon>Ascomycota</taxon>
        <taxon>Pezizomycotina</taxon>
        <taxon>Sordariomycetes</taxon>
        <taxon>Sordariomycetidae</taxon>
        <taxon>Sordariales</taxon>
        <taxon>Chaetomiaceae</taxon>
        <taxon>Corynascus</taxon>
    </lineage>
</organism>
<dbReference type="Proteomes" id="UP001303647">
    <property type="component" value="Unassembled WGS sequence"/>
</dbReference>